<dbReference type="GO" id="GO:0016987">
    <property type="term" value="F:sigma factor activity"/>
    <property type="evidence" value="ECO:0007669"/>
    <property type="project" value="UniProtKB-KW"/>
</dbReference>
<keyword evidence="3" id="KW-0731">Sigma factor</keyword>
<dbReference type="InterPro" id="IPR014284">
    <property type="entry name" value="RNA_pol_sigma-70_dom"/>
</dbReference>
<organism evidence="8 9">
    <name type="scientific">Sphingobacterium lactis</name>
    <dbReference type="NCBI Taxonomy" id="797291"/>
    <lineage>
        <taxon>Bacteria</taxon>
        <taxon>Pseudomonadati</taxon>
        <taxon>Bacteroidota</taxon>
        <taxon>Sphingobacteriia</taxon>
        <taxon>Sphingobacteriales</taxon>
        <taxon>Sphingobacteriaceae</taxon>
        <taxon>Sphingobacterium</taxon>
    </lineage>
</organism>
<dbReference type="InterPro" id="IPR013325">
    <property type="entry name" value="RNA_pol_sigma_r2"/>
</dbReference>
<evidence type="ECO:0000259" key="6">
    <source>
        <dbReference type="Pfam" id="PF04542"/>
    </source>
</evidence>
<dbReference type="AlphaFoldDB" id="A0A1H5Z6I2"/>
<evidence type="ECO:0000256" key="2">
    <source>
        <dbReference type="ARBA" id="ARBA00023015"/>
    </source>
</evidence>
<dbReference type="Gene3D" id="1.10.10.10">
    <property type="entry name" value="Winged helix-like DNA-binding domain superfamily/Winged helix DNA-binding domain"/>
    <property type="match status" value="1"/>
</dbReference>
<dbReference type="PANTHER" id="PTHR43133:SF8">
    <property type="entry name" value="RNA POLYMERASE SIGMA FACTOR HI_1459-RELATED"/>
    <property type="match status" value="1"/>
</dbReference>
<keyword evidence="4" id="KW-0238">DNA-binding</keyword>
<dbReference type="Pfam" id="PF08281">
    <property type="entry name" value="Sigma70_r4_2"/>
    <property type="match status" value="1"/>
</dbReference>
<dbReference type="SUPFAM" id="SSF88659">
    <property type="entry name" value="Sigma3 and sigma4 domains of RNA polymerase sigma factors"/>
    <property type="match status" value="1"/>
</dbReference>
<reference evidence="9" key="1">
    <citation type="submission" date="2016-10" db="EMBL/GenBank/DDBJ databases">
        <authorList>
            <person name="Varghese N."/>
            <person name="Submissions S."/>
        </authorList>
    </citation>
    <scope>NUCLEOTIDE SEQUENCE [LARGE SCALE GENOMIC DNA]</scope>
    <source>
        <strain evidence="9">DSM 22361</strain>
    </source>
</reference>
<dbReference type="Proteomes" id="UP000236731">
    <property type="component" value="Unassembled WGS sequence"/>
</dbReference>
<gene>
    <name evidence="8" type="ORF">SAMN05421877_106248</name>
</gene>
<evidence type="ECO:0000259" key="7">
    <source>
        <dbReference type="Pfam" id="PF08281"/>
    </source>
</evidence>
<dbReference type="InterPro" id="IPR039425">
    <property type="entry name" value="RNA_pol_sigma-70-like"/>
</dbReference>
<dbReference type="SUPFAM" id="SSF88946">
    <property type="entry name" value="Sigma2 domain of RNA polymerase sigma factors"/>
    <property type="match status" value="1"/>
</dbReference>
<evidence type="ECO:0000256" key="1">
    <source>
        <dbReference type="ARBA" id="ARBA00010641"/>
    </source>
</evidence>
<dbReference type="NCBIfam" id="TIGR02937">
    <property type="entry name" value="sigma70-ECF"/>
    <property type="match status" value="1"/>
</dbReference>
<protein>
    <submittedName>
        <fullName evidence="8">RNA polymerase sigma-70 factor, ECF subfamily</fullName>
    </submittedName>
</protein>
<proteinExistence type="inferred from homology"/>
<evidence type="ECO:0000256" key="3">
    <source>
        <dbReference type="ARBA" id="ARBA00023082"/>
    </source>
</evidence>
<sequence>MGIFNTYLGKSEPLSLRTALEKCVLSNSEKSKAFIYKKFYGYVMAIVIRYMKHEMEAEELANECFVKAFNKIPSFSLHEDEAVLEKTFKSWLARIAVNTSIDALRVRKQMYMLDDLPSSDTLHYSVENASSLEYEDMLSLIRQLPDIQRSIFNLYEIEGYSHEEIGKQLQIPESTSRTYLTRAKQKLRKLYASQIGLQNLQS</sequence>
<evidence type="ECO:0000313" key="8">
    <source>
        <dbReference type="EMBL" id="SEG31245.1"/>
    </source>
</evidence>
<dbReference type="Pfam" id="PF04542">
    <property type="entry name" value="Sigma70_r2"/>
    <property type="match status" value="1"/>
</dbReference>
<dbReference type="InterPro" id="IPR013249">
    <property type="entry name" value="RNA_pol_sigma70_r4_t2"/>
</dbReference>
<dbReference type="PANTHER" id="PTHR43133">
    <property type="entry name" value="RNA POLYMERASE ECF-TYPE SIGMA FACTO"/>
    <property type="match status" value="1"/>
</dbReference>
<evidence type="ECO:0000313" key="9">
    <source>
        <dbReference type="Proteomes" id="UP000236731"/>
    </source>
</evidence>
<evidence type="ECO:0000256" key="5">
    <source>
        <dbReference type="ARBA" id="ARBA00023163"/>
    </source>
</evidence>
<keyword evidence="2" id="KW-0805">Transcription regulation</keyword>
<accession>A0A1H5Z6I2</accession>
<dbReference type="InterPro" id="IPR013324">
    <property type="entry name" value="RNA_pol_sigma_r3/r4-like"/>
</dbReference>
<feature type="domain" description="RNA polymerase sigma-70 region 2" evidence="6">
    <location>
        <begin position="36"/>
        <end position="108"/>
    </location>
</feature>
<keyword evidence="9" id="KW-1185">Reference proteome</keyword>
<dbReference type="CDD" id="cd06171">
    <property type="entry name" value="Sigma70_r4"/>
    <property type="match status" value="1"/>
</dbReference>
<dbReference type="RefSeq" id="WP_103906414.1">
    <property type="nucleotide sequence ID" value="NZ_CP049246.1"/>
</dbReference>
<dbReference type="EMBL" id="FNUT01000006">
    <property type="protein sequence ID" value="SEG31245.1"/>
    <property type="molecule type" value="Genomic_DNA"/>
</dbReference>
<dbReference type="GO" id="GO:0006352">
    <property type="term" value="P:DNA-templated transcription initiation"/>
    <property type="evidence" value="ECO:0007669"/>
    <property type="project" value="InterPro"/>
</dbReference>
<dbReference type="OrthoDB" id="1491902at2"/>
<name>A0A1H5Z6I2_9SPHI</name>
<dbReference type="GO" id="GO:0003677">
    <property type="term" value="F:DNA binding"/>
    <property type="evidence" value="ECO:0007669"/>
    <property type="project" value="UniProtKB-KW"/>
</dbReference>
<dbReference type="InterPro" id="IPR007627">
    <property type="entry name" value="RNA_pol_sigma70_r2"/>
</dbReference>
<comment type="similarity">
    <text evidence="1">Belongs to the sigma-70 factor family. ECF subfamily.</text>
</comment>
<evidence type="ECO:0000256" key="4">
    <source>
        <dbReference type="ARBA" id="ARBA00023125"/>
    </source>
</evidence>
<dbReference type="Gene3D" id="1.10.1740.10">
    <property type="match status" value="1"/>
</dbReference>
<keyword evidence="5" id="KW-0804">Transcription</keyword>
<feature type="domain" description="RNA polymerase sigma factor 70 region 4 type 2" evidence="7">
    <location>
        <begin position="136"/>
        <end position="187"/>
    </location>
</feature>
<dbReference type="InterPro" id="IPR036388">
    <property type="entry name" value="WH-like_DNA-bd_sf"/>
</dbReference>